<organism evidence="1 2">
    <name type="scientific">Candidatus Viadribacter manganicus</name>
    <dbReference type="NCBI Taxonomy" id="1759059"/>
    <lineage>
        <taxon>Bacteria</taxon>
        <taxon>Pseudomonadati</taxon>
        <taxon>Pseudomonadota</taxon>
        <taxon>Alphaproteobacteria</taxon>
        <taxon>Hyphomonadales</taxon>
        <taxon>Hyphomonadaceae</taxon>
        <taxon>Candidatus Viadribacter</taxon>
    </lineage>
</organism>
<gene>
    <name evidence="1" type="ORF">ATE48_07545</name>
</gene>
<reference evidence="1 2" key="1">
    <citation type="submission" date="2015-11" db="EMBL/GenBank/DDBJ databases">
        <title>Whole-Genome Sequence of Candidatus Oderbacter manganicum from the National Park Lower Oder Valley, Germany.</title>
        <authorList>
            <person name="Braun B."/>
            <person name="Liere K."/>
            <person name="Szewzyk U."/>
        </authorList>
    </citation>
    <scope>NUCLEOTIDE SEQUENCE [LARGE SCALE GENOMIC DNA]</scope>
    <source>
        <strain evidence="1 2">OTSz_A_272</strain>
    </source>
</reference>
<accession>A0A1B1AGV7</accession>
<dbReference type="InParanoid" id="A0A1B1AGV7"/>
<keyword evidence="2" id="KW-1185">Reference proteome</keyword>
<dbReference type="OrthoDB" id="9910749at2"/>
<proteinExistence type="predicted"/>
<evidence type="ECO:0000313" key="2">
    <source>
        <dbReference type="Proteomes" id="UP000092498"/>
    </source>
</evidence>
<name>A0A1B1AGV7_9PROT</name>
<evidence type="ECO:0000313" key="1">
    <source>
        <dbReference type="EMBL" id="ANP45785.1"/>
    </source>
</evidence>
<dbReference type="KEGG" id="cbot:ATE48_07545"/>
<dbReference type="EMBL" id="CP013244">
    <property type="protein sequence ID" value="ANP45785.1"/>
    <property type="molecule type" value="Genomic_DNA"/>
</dbReference>
<sequence length="87" mass="9777">MRATLSPFIERLIPMPSTTDHWRLSAVAHTDRLIGLAMHQLDDANEARWVVHRVLLRAMDNMLAPISGFDLDAALSRVLRVHPVKAA</sequence>
<protein>
    <submittedName>
        <fullName evidence="1">Uncharacterized protein</fullName>
    </submittedName>
</protein>
<dbReference type="Proteomes" id="UP000092498">
    <property type="component" value="Chromosome"/>
</dbReference>
<dbReference type="AlphaFoldDB" id="A0A1B1AGV7"/>
<dbReference type="STRING" id="1759059.ATE48_07545"/>